<feature type="transmembrane region" description="Helical" evidence="7">
    <location>
        <begin position="364"/>
        <end position="385"/>
    </location>
</feature>
<organism evidence="10 11">
    <name type="scientific">Dokdonella ginsengisoli</name>
    <dbReference type="NCBI Taxonomy" id="363846"/>
    <lineage>
        <taxon>Bacteria</taxon>
        <taxon>Pseudomonadati</taxon>
        <taxon>Pseudomonadota</taxon>
        <taxon>Gammaproteobacteria</taxon>
        <taxon>Lysobacterales</taxon>
        <taxon>Rhodanobacteraceae</taxon>
        <taxon>Dokdonella</taxon>
    </lineage>
</organism>
<evidence type="ECO:0000313" key="10">
    <source>
        <dbReference type="EMBL" id="MFC4820249.1"/>
    </source>
</evidence>
<dbReference type="RefSeq" id="WP_380020088.1">
    <property type="nucleotide sequence ID" value="NZ_JBHSHD010000007.1"/>
</dbReference>
<gene>
    <name evidence="10" type="ORF">ACFO6Q_07930</name>
</gene>
<proteinExistence type="inferred from homology"/>
<keyword evidence="11" id="KW-1185">Reference proteome</keyword>
<evidence type="ECO:0000256" key="5">
    <source>
        <dbReference type="ARBA" id="ARBA00023136"/>
    </source>
</evidence>
<protein>
    <submittedName>
        <fullName evidence="10">ADOP family duplicated permease</fullName>
    </submittedName>
</protein>
<evidence type="ECO:0000256" key="1">
    <source>
        <dbReference type="ARBA" id="ARBA00004651"/>
    </source>
</evidence>
<feature type="domain" description="MacB-like periplasmic core" evidence="9">
    <location>
        <begin position="468"/>
        <end position="648"/>
    </location>
</feature>
<evidence type="ECO:0000256" key="6">
    <source>
        <dbReference type="ARBA" id="ARBA00038076"/>
    </source>
</evidence>
<feature type="domain" description="MacB-like periplasmic core" evidence="9">
    <location>
        <begin position="24"/>
        <end position="231"/>
    </location>
</feature>
<dbReference type="InterPro" id="IPR017800">
    <property type="entry name" value="ADOP"/>
</dbReference>
<dbReference type="Proteomes" id="UP001595886">
    <property type="component" value="Unassembled WGS sequence"/>
</dbReference>
<feature type="transmembrane region" description="Helical" evidence="7">
    <location>
        <begin position="414"/>
        <end position="438"/>
    </location>
</feature>
<feature type="transmembrane region" description="Helical" evidence="7">
    <location>
        <begin position="21"/>
        <end position="43"/>
    </location>
</feature>
<sequence>MTVWIDELRRSVRGLARRPGFALLAGATLALGIGAGTAVFALIDAVLLAPPPYPQPERIAVVGKGDGHPWSTISPQQYQQLNGVDGIERFGAVFAPKDVNVAGGGDPELVTAWPVDAGLLPTLGVAPALGRNFSAEEDRPNGARAAILGHAFWQRHFGADANVVGRSVLVDGVSTPIVGVLPPTFRLQGAPDVLLPLALPASSQDRATNLLTIARLGAGTTLAAAGAAIDARLQSRAEELGFADGSWRPHFSATPLAQDMNATARPVLLLFVACAACVLLLVAVNLSNLMLLRALARGRDGAVRSALGASAAQLALPALGEGLAIGLCGALGGLALAAAALQLARAWLPPDWMGARTHLIDAGAVAFAFGAAIAVALIAAAFGVWRSRGAGAAHELAAGTRSGPGAGSQRFSRALVVAQASLATLLLATSALLAHSLWKLSRVDLGFDARGVLTFRLNPAPALYPDTAAVQRLAERLLERLRAEPGVRDVALTTGLPIGSQFNVSARLPDGRSPPEAPQYGAVSAGSFATFGIPLVAGRDFADADRAGAEPVAIVNAAFARQYLGGDALGKSIKVEDGADLPMPMMRIVGVVGDVHKFGPQEDAPPTYYVPLAQVPDGLFGLVRQFVPLNVAVRVDDHVQHHALAAYAERMRAALREIDARQGVAGLRLLERDVADATAVQRANAALTSLFATLALLLAGIGLYSVTAVAVAARQREYGVRAALGAAPSRLLRGVLGAGLRDVGLGLAIGLLVAIVAGRVLQGFLFGVDAADPLALAATLCALLLAGLLATALPALRAARVDPMQALRSE</sequence>
<dbReference type="Pfam" id="PF12704">
    <property type="entry name" value="MacB_PCD"/>
    <property type="match status" value="2"/>
</dbReference>
<comment type="subcellular location">
    <subcellularLocation>
        <location evidence="1">Cell membrane</location>
        <topology evidence="1">Multi-pass membrane protein</topology>
    </subcellularLocation>
</comment>
<evidence type="ECO:0000256" key="7">
    <source>
        <dbReference type="SAM" id="Phobius"/>
    </source>
</evidence>
<reference evidence="11" key="1">
    <citation type="journal article" date="2019" name="Int. J. Syst. Evol. Microbiol.">
        <title>The Global Catalogue of Microorganisms (GCM) 10K type strain sequencing project: providing services to taxonomists for standard genome sequencing and annotation.</title>
        <authorList>
            <consortium name="The Broad Institute Genomics Platform"/>
            <consortium name="The Broad Institute Genome Sequencing Center for Infectious Disease"/>
            <person name="Wu L."/>
            <person name="Ma J."/>
        </authorList>
    </citation>
    <scope>NUCLEOTIDE SEQUENCE [LARGE SCALE GENOMIC DNA]</scope>
    <source>
        <strain evidence="11">CCUG 30340</strain>
    </source>
</reference>
<feature type="transmembrane region" description="Helical" evidence="7">
    <location>
        <begin position="743"/>
        <end position="768"/>
    </location>
</feature>
<keyword evidence="5 7" id="KW-0472">Membrane</keyword>
<evidence type="ECO:0000256" key="4">
    <source>
        <dbReference type="ARBA" id="ARBA00022989"/>
    </source>
</evidence>
<evidence type="ECO:0000313" key="11">
    <source>
        <dbReference type="Proteomes" id="UP001595886"/>
    </source>
</evidence>
<feature type="domain" description="ABC3 transporter permease C-terminal" evidence="8">
    <location>
        <begin position="690"/>
        <end position="803"/>
    </location>
</feature>
<dbReference type="InterPro" id="IPR050250">
    <property type="entry name" value="Macrolide_Exporter_MacB"/>
</dbReference>
<name>A0ABV9QXN3_9GAMM</name>
<evidence type="ECO:0000256" key="3">
    <source>
        <dbReference type="ARBA" id="ARBA00022692"/>
    </source>
</evidence>
<keyword evidence="4 7" id="KW-1133">Transmembrane helix</keyword>
<feature type="domain" description="ABC3 transporter permease C-terminal" evidence="8">
    <location>
        <begin position="275"/>
        <end position="389"/>
    </location>
</feature>
<evidence type="ECO:0000259" key="8">
    <source>
        <dbReference type="Pfam" id="PF02687"/>
    </source>
</evidence>
<dbReference type="InterPro" id="IPR003838">
    <property type="entry name" value="ABC3_permease_C"/>
</dbReference>
<dbReference type="Pfam" id="PF02687">
    <property type="entry name" value="FtsX"/>
    <property type="match status" value="2"/>
</dbReference>
<keyword evidence="3 7" id="KW-0812">Transmembrane</keyword>
<accession>A0ABV9QXN3</accession>
<dbReference type="NCBIfam" id="TIGR03434">
    <property type="entry name" value="ADOP"/>
    <property type="match status" value="1"/>
</dbReference>
<comment type="similarity">
    <text evidence="6">Belongs to the ABC-4 integral membrane protein family.</text>
</comment>
<keyword evidence="2" id="KW-1003">Cell membrane</keyword>
<evidence type="ECO:0000256" key="2">
    <source>
        <dbReference type="ARBA" id="ARBA00022475"/>
    </source>
</evidence>
<feature type="transmembrane region" description="Helical" evidence="7">
    <location>
        <begin position="267"/>
        <end position="291"/>
    </location>
</feature>
<dbReference type="PANTHER" id="PTHR30572">
    <property type="entry name" value="MEMBRANE COMPONENT OF TRANSPORTER-RELATED"/>
    <property type="match status" value="1"/>
</dbReference>
<evidence type="ECO:0000259" key="9">
    <source>
        <dbReference type="Pfam" id="PF12704"/>
    </source>
</evidence>
<dbReference type="EMBL" id="JBHSHD010000007">
    <property type="protein sequence ID" value="MFC4820249.1"/>
    <property type="molecule type" value="Genomic_DNA"/>
</dbReference>
<dbReference type="PANTHER" id="PTHR30572:SF4">
    <property type="entry name" value="ABC TRANSPORTER PERMEASE YTRF"/>
    <property type="match status" value="1"/>
</dbReference>
<comment type="caution">
    <text evidence="10">The sequence shown here is derived from an EMBL/GenBank/DDBJ whole genome shotgun (WGS) entry which is preliminary data.</text>
</comment>
<feature type="transmembrane region" description="Helical" evidence="7">
    <location>
        <begin position="774"/>
        <end position="796"/>
    </location>
</feature>
<dbReference type="InterPro" id="IPR025857">
    <property type="entry name" value="MacB_PCD"/>
</dbReference>
<feature type="transmembrane region" description="Helical" evidence="7">
    <location>
        <begin position="323"/>
        <end position="344"/>
    </location>
</feature>
<feature type="transmembrane region" description="Helical" evidence="7">
    <location>
        <begin position="690"/>
        <end position="713"/>
    </location>
</feature>